<comment type="caution">
    <text evidence="2">The sequence shown here is derived from an EMBL/GenBank/DDBJ whole genome shotgun (WGS) entry which is preliminary data.</text>
</comment>
<dbReference type="GeneID" id="9524157"/>
<evidence type="ECO:0000313" key="3">
    <source>
        <dbReference type="Proteomes" id="UP000008866"/>
    </source>
</evidence>
<evidence type="ECO:0000256" key="1">
    <source>
        <dbReference type="SAM" id="MobiDB-lite"/>
    </source>
</evidence>
<dbReference type="HOGENOM" id="CLU_720003_0_0_1"/>
<sequence>MWLDFDIADLLATETTFQYVAHDDAPEQSPHLGSSSGVTQVPNAPISQQDINFVLNRTAQAPPAYSTPTAQVYGSSDGCNNTFAQRRDRTLNPSDELHGSSAQGAYPFAELDLVGSCTMQLSELNARLIRDLTMNKLQSGPPLELPESPPPSALSKFIGSILGNCQEFLDILQRLKSAHMDHTKLSHTSMTELLEQQSSQNASRFYSESDSDISIRQPSTPNTHRHTRGFSGQRLNGPSLFSFSAHLLVLSCYTCILEGFDSIFTVILGMLTEGSYSLDLNLTGILPEFSLGGFRLHGHNDLQIKCLLQVSSMVLVKIENIIGIGATEVGTHNSRNGLLNNRDLGGLLDALYCQKQFDHTGGGGSRVARVKVTMKRIEKILDSA</sequence>
<feature type="compositionally biased region" description="Polar residues" evidence="1">
    <location>
        <begin position="206"/>
        <end position="222"/>
    </location>
</feature>
<dbReference type="STRING" id="663331.D4AMW2"/>
<dbReference type="OrthoDB" id="4222821at2759"/>
<feature type="region of interest" description="Disordered" evidence="1">
    <location>
        <begin position="206"/>
        <end position="230"/>
    </location>
</feature>
<dbReference type="Proteomes" id="UP000008866">
    <property type="component" value="Unassembled WGS sequence"/>
</dbReference>
<reference evidence="3" key="1">
    <citation type="journal article" date="2011" name="Genome Biol.">
        <title>Comparative and functional genomics provide insights into the pathogenicity of dermatophytic fungi.</title>
        <authorList>
            <person name="Burmester A."/>
            <person name="Shelest E."/>
            <person name="Gloeckner G."/>
            <person name="Heddergott C."/>
            <person name="Schindler S."/>
            <person name="Staib P."/>
            <person name="Heidel A."/>
            <person name="Felder M."/>
            <person name="Petzold A."/>
            <person name="Szafranski K."/>
            <person name="Feuermann M."/>
            <person name="Pedruzzi I."/>
            <person name="Priebe S."/>
            <person name="Groth M."/>
            <person name="Winkler R."/>
            <person name="Li W."/>
            <person name="Kniemeyer O."/>
            <person name="Schroeckh V."/>
            <person name="Hertweck C."/>
            <person name="Hube B."/>
            <person name="White T.C."/>
            <person name="Platzer M."/>
            <person name="Guthke R."/>
            <person name="Heitman J."/>
            <person name="Woestemeyer J."/>
            <person name="Zipfel P.F."/>
            <person name="Monod M."/>
            <person name="Brakhage A.A."/>
        </authorList>
    </citation>
    <scope>NUCLEOTIDE SEQUENCE [LARGE SCALE GENOMIC DNA]</scope>
    <source>
        <strain evidence="3">ATCC MYA-4681 / CBS 112371</strain>
    </source>
</reference>
<dbReference type="RefSeq" id="XP_003016168.1">
    <property type="nucleotide sequence ID" value="XM_003016122.1"/>
</dbReference>
<dbReference type="OMA" id="HNDLQIK"/>
<organism evidence="2 3">
    <name type="scientific">Arthroderma benhamiae (strain ATCC MYA-4681 / CBS 112371)</name>
    <name type="common">Trichophyton mentagrophytes</name>
    <dbReference type="NCBI Taxonomy" id="663331"/>
    <lineage>
        <taxon>Eukaryota</taxon>
        <taxon>Fungi</taxon>
        <taxon>Dikarya</taxon>
        <taxon>Ascomycota</taxon>
        <taxon>Pezizomycotina</taxon>
        <taxon>Eurotiomycetes</taxon>
        <taxon>Eurotiomycetidae</taxon>
        <taxon>Onygenales</taxon>
        <taxon>Arthrodermataceae</taxon>
        <taxon>Trichophyton</taxon>
    </lineage>
</organism>
<gene>
    <name evidence="2" type="ORF">ARB_05565</name>
</gene>
<proteinExistence type="predicted"/>
<dbReference type="eggNOG" id="ENOG502RJXF">
    <property type="taxonomic scope" value="Eukaryota"/>
</dbReference>
<dbReference type="EMBL" id="ABSU01000003">
    <property type="protein sequence ID" value="EFE35523.1"/>
    <property type="molecule type" value="Genomic_DNA"/>
</dbReference>
<protein>
    <submittedName>
        <fullName evidence="2">C6 finger domain protein, putative</fullName>
    </submittedName>
</protein>
<dbReference type="AlphaFoldDB" id="D4AMW2"/>
<name>D4AMW2_ARTBC</name>
<keyword evidence="3" id="KW-1185">Reference proteome</keyword>
<accession>D4AMW2</accession>
<evidence type="ECO:0000313" key="2">
    <source>
        <dbReference type="EMBL" id="EFE35523.1"/>
    </source>
</evidence>
<dbReference type="KEGG" id="abe:ARB_05565"/>